<evidence type="ECO:0000256" key="4">
    <source>
        <dbReference type="ARBA" id="ARBA00004496"/>
    </source>
</evidence>
<evidence type="ECO:0000256" key="5">
    <source>
        <dbReference type="ARBA" id="ARBA00010871"/>
    </source>
</evidence>
<evidence type="ECO:0000313" key="19">
    <source>
        <dbReference type="Proteomes" id="UP001056291"/>
    </source>
</evidence>
<dbReference type="RefSeq" id="WP_251933280.1">
    <property type="nucleotide sequence ID" value="NZ_CP098747.1"/>
</dbReference>
<evidence type="ECO:0000256" key="6">
    <source>
        <dbReference type="ARBA" id="ARBA00012216"/>
    </source>
</evidence>
<dbReference type="NCBIfam" id="NF002378">
    <property type="entry name" value="PRK01372.1"/>
    <property type="match status" value="1"/>
</dbReference>
<comment type="subcellular location">
    <subcellularLocation>
        <location evidence="4 15">Cytoplasm</location>
    </subcellularLocation>
</comment>
<comment type="function">
    <text evidence="3 15">Cell wall formation.</text>
</comment>
<name>A0ABY4W0B0_9PROT</name>
<dbReference type="PIRSF" id="PIRSF039102">
    <property type="entry name" value="Ddl/VanB"/>
    <property type="match status" value="1"/>
</dbReference>
<dbReference type="Gene3D" id="3.30.470.20">
    <property type="entry name" value="ATP-grasp fold, B domain"/>
    <property type="match status" value="1"/>
</dbReference>
<dbReference type="InterPro" id="IPR011127">
    <property type="entry name" value="Dala_Dala_lig_N"/>
</dbReference>
<dbReference type="InterPro" id="IPR011095">
    <property type="entry name" value="Dala_Dala_lig_C"/>
</dbReference>
<evidence type="ECO:0000256" key="1">
    <source>
        <dbReference type="ARBA" id="ARBA00001936"/>
    </source>
</evidence>
<evidence type="ECO:0000256" key="11">
    <source>
        <dbReference type="ARBA" id="ARBA00022960"/>
    </source>
</evidence>
<evidence type="ECO:0000313" key="18">
    <source>
        <dbReference type="EMBL" id="USG60399.1"/>
    </source>
</evidence>
<dbReference type="NCBIfam" id="TIGR01205">
    <property type="entry name" value="D_ala_D_alaTIGR"/>
    <property type="match status" value="1"/>
</dbReference>
<dbReference type="Proteomes" id="UP001056291">
    <property type="component" value="Chromosome"/>
</dbReference>
<comment type="similarity">
    <text evidence="5 15">Belongs to the D-alanine--D-alanine ligase family.</text>
</comment>
<dbReference type="SUPFAM" id="SSF56059">
    <property type="entry name" value="Glutathione synthetase ATP-binding domain-like"/>
    <property type="match status" value="1"/>
</dbReference>
<evidence type="ECO:0000256" key="15">
    <source>
        <dbReference type="HAMAP-Rule" id="MF_00047"/>
    </source>
</evidence>
<organism evidence="18 19">
    <name type="scientific">Sneathiella marina</name>
    <dbReference type="NCBI Taxonomy" id="2950108"/>
    <lineage>
        <taxon>Bacteria</taxon>
        <taxon>Pseudomonadati</taxon>
        <taxon>Pseudomonadota</taxon>
        <taxon>Alphaproteobacteria</taxon>
        <taxon>Sneathiellales</taxon>
        <taxon>Sneathiellaceae</taxon>
        <taxon>Sneathiella</taxon>
    </lineage>
</organism>
<evidence type="ECO:0000256" key="9">
    <source>
        <dbReference type="ARBA" id="ARBA00022741"/>
    </source>
</evidence>
<keyword evidence="9 16" id="KW-0547">Nucleotide-binding</keyword>
<evidence type="ECO:0000256" key="7">
    <source>
        <dbReference type="ARBA" id="ARBA00022490"/>
    </source>
</evidence>
<dbReference type="EMBL" id="CP098747">
    <property type="protein sequence ID" value="USG60399.1"/>
    <property type="molecule type" value="Genomic_DNA"/>
</dbReference>
<protein>
    <recommendedName>
        <fullName evidence="6 15">D-alanine--D-alanine ligase</fullName>
        <ecNumber evidence="6 15">6.3.2.4</ecNumber>
    </recommendedName>
    <alternativeName>
        <fullName evidence="15">D-Ala-D-Ala ligase</fullName>
    </alternativeName>
    <alternativeName>
        <fullName evidence="15">D-alanylalanine synthetase</fullName>
    </alternativeName>
</protein>
<dbReference type="InterPro" id="IPR011761">
    <property type="entry name" value="ATP-grasp"/>
</dbReference>
<comment type="catalytic activity">
    <reaction evidence="14 15">
        <text>2 D-alanine + ATP = D-alanyl-D-alanine + ADP + phosphate + H(+)</text>
        <dbReference type="Rhea" id="RHEA:11224"/>
        <dbReference type="ChEBI" id="CHEBI:15378"/>
        <dbReference type="ChEBI" id="CHEBI:30616"/>
        <dbReference type="ChEBI" id="CHEBI:43474"/>
        <dbReference type="ChEBI" id="CHEBI:57416"/>
        <dbReference type="ChEBI" id="CHEBI:57822"/>
        <dbReference type="ChEBI" id="CHEBI:456216"/>
        <dbReference type="EC" id="6.3.2.4"/>
    </reaction>
</comment>
<dbReference type="PANTHER" id="PTHR23132">
    <property type="entry name" value="D-ALANINE--D-ALANINE LIGASE"/>
    <property type="match status" value="1"/>
</dbReference>
<evidence type="ECO:0000256" key="3">
    <source>
        <dbReference type="ARBA" id="ARBA00003921"/>
    </source>
</evidence>
<proteinExistence type="inferred from homology"/>
<comment type="cofactor">
    <cofactor evidence="2">
        <name>Mg(2+)</name>
        <dbReference type="ChEBI" id="CHEBI:18420"/>
    </cofactor>
</comment>
<dbReference type="PANTHER" id="PTHR23132:SF23">
    <property type="entry name" value="D-ALANINE--D-ALANINE LIGASE B"/>
    <property type="match status" value="1"/>
</dbReference>
<evidence type="ECO:0000256" key="14">
    <source>
        <dbReference type="ARBA" id="ARBA00047614"/>
    </source>
</evidence>
<evidence type="ECO:0000256" key="16">
    <source>
        <dbReference type="PROSITE-ProRule" id="PRU00409"/>
    </source>
</evidence>
<dbReference type="Pfam" id="PF01820">
    <property type="entry name" value="Dala_Dala_lig_N"/>
    <property type="match status" value="1"/>
</dbReference>
<keyword evidence="19" id="KW-1185">Reference proteome</keyword>
<evidence type="ECO:0000256" key="8">
    <source>
        <dbReference type="ARBA" id="ARBA00022598"/>
    </source>
</evidence>
<evidence type="ECO:0000259" key="17">
    <source>
        <dbReference type="PROSITE" id="PS50975"/>
    </source>
</evidence>
<accession>A0ABY4W0B0</accession>
<dbReference type="Gene3D" id="3.30.1490.20">
    <property type="entry name" value="ATP-grasp fold, A domain"/>
    <property type="match status" value="1"/>
</dbReference>
<keyword evidence="13 15" id="KW-0961">Cell wall biogenesis/degradation</keyword>
<dbReference type="PROSITE" id="PS50975">
    <property type="entry name" value="ATP_GRASP"/>
    <property type="match status" value="1"/>
</dbReference>
<dbReference type="InterPro" id="IPR005905">
    <property type="entry name" value="D_ala_D_ala"/>
</dbReference>
<dbReference type="HAMAP" id="MF_00047">
    <property type="entry name" value="Dala_Dala_lig"/>
    <property type="match status" value="1"/>
</dbReference>
<dbReference type="PROSITE" id="PS00844">
    <property type="entry name" value="DALA_DALA_LIGASE_2"/>
    <property type="match status" value="1"/>
</dbReference>
<evidence type="ECO:0000256" key="13">
    <source>
        <dbReference type="ARBA" id="ARBA00023316"/>
    </source>
</evidence>
<dbReference type="InterPro" id="IPR000291">
    <property type="entry name" value="D-Ala_lig_Van_CS"/>
</dbReference>
<dbReference type="InterPro" id="IPR016185">
    <property type="entry name" value="PreATP-grasp_dom_sf"/>
</dbReference>
<dbReference type="InterPro" id="IPR013815">
    <property type="entry name" value="ATP_grasp_subdomain_1"/>
</dbReference>
<keyword evidence="11 15" id="KW-0133">Cell shape</keyword>
<gene>
    <name evidence="15" type="primary">ddl</name>
    <name evidence="18" type="ORF">NBZ79_14600</name>
</gene>
<keyword evidence="8 15" id="KW-0436">Ligase</keyword>
<evidence type="ECO:0000256" key="10">
    <source>
        <dbReference type="ARBA" id="ARBA00022840"/>
    </source>
</evidence>
<dbReference type="Gene3D" id="3.40.50.20">
    <property type="match status" value="1"/>
</dbReference>
<evidence type="ECO:0000256" key="2">
    <source>
        <dbReference type="ARBA" id="ARBA00001946"/>
    </source>
</evidence>
<feature type="domain" description="ATP-grasp" evidence="17">
    <location>
        <begin position="100"/>
        <end position="296"/>
    </location>
</feature>
<dbReference type="GO" id="GO:0016874">
    <property type="term" value="F:ligase activity"/>
    <property type="evidence" value="ECO:0007669"/>
    <property type="project" value="UniProtKB-KW"/>
</dbReference>
<comment type="cofactor">
    <cofactor evidence="1">
        <name>Mn(2+)</name>
        <dbReference type="ChEBI" id="CHEBI:29035"/>
    </cofactor>
</comment>
<dbReference type="Pfam" id="PF07478">
    <property type="entry name" value="Dala_Dala_lig_C"/>
    <property type="match status" value="1"/>
</dbReference>
<sequence>MTHVAVLMGGWSAEREVSINSGLACSEALKSCGYEVTPIDVGRDVAETLALTKPDVCFNALHGRYGEDGYIQGLLEIMGLAYTHSGVLASAMAMNKPVAKELFAAAGIKCADGQIFTRQEILDGATYPKPFVIKPFNEGSSVGVTIFLEGENMNLSELPWTFGDKVLIETYIPGREIHVAVMGDAALGAVEIRPLGRFYDYEAKYTSGKAEHLMPAPLSKDEYAEALDLALRAHQALGCRGVSRSDFRLEENADGSSTFYILETNTQPGMTSLSLVPEIAGYCGISFEDLVRWMVEDASCDR</sequence>
<keyword evidence="7 15" id="KW-0963">Cytoplasm</keyword>
<comment type="pathway">
    <text evidence="15">Cell wall biogenesis; peptidoglycan biosynthesis.</text>
</comment>
<evidence type="ECO:0000256" key="12">
    <source>
        <dbReference type="ARBA" id="ARBA00022984"/>
    </source>
</evidence>
<dbReference type="PROSITE" id="PS00843">
    <property type="entry name" value="DALA_DALA_LIGASE_1"/>
    <property type="match status" value="1"/>
</dbReference>
<keyword evidence="12 15" id="KW-0573">Peptidoglycan synthesis</keyword>
<dbReference type="EC" id="6.3.2.4" evidence="6 15"/>
<reference evidence="18" key="1">
    <citation type="submission" date="2022-06" db="EMBL/GenBank/DDBJ databases">
        <title>Sneathiella actinostolidae sp. nov., isolated from a sea anemonein the Western Pacific Ocean.</title>
        <authorList>
            <person name="Wei M.J."/>
        </authorList>
    </citation>
    <scope>NUCLEOTIDE SEQUENCE</scope>
    <source>
        <strain evidence="18">PHK-P5</strain>
    </source>
</reference>
<keyword evidence="10 16" id="KW-0067">ATP-binding</keyword>
<dbReference type="SUPFAM" id="SSF52440">
    <property type="entry name" value="PreATP-grasp domain"/>
    <property type="match status" value="1"/>
</dbReference>